<reference evidence="3 4" key="1">
    <citation type="submission" date="2024-11" db="EMBL/GenBank/DDBJ databases">
        <title>Chromosome-level genome assembly of the freshwater bivalve Anodonta woodiana.</title>
        <authorList>
            <person name="Chen X."/>
        </authorList>
    </citation>
    <scope>NUCLEOTIDE SEQUENCE [LARGE SCALE GENOMIC DNA]</scope>
    <source>
        <strain evidence="3">MN2024</strain>
        <tissue evidence="3">Gills</tissue>
    </source>
</reference>
<dbReference type="AlphaFoldDB" id="A0ABD3UUK7"/>
<sequence length="301" mass="34417">MSQTIMPKPESSFPNEEDTSCLRTDANAINQRGAKRRIRDHQLAEYLERRKKNNIAAKKCQDNKRRNAQLNWKRCVHFMEENAKLRQEICVMKAQLGILTDACILTDNKRENCLMINRTYMQDKGKAVDNVVSKEKIAVSFSLEHCRVDDSMNEYADCKNSRNEKAEFDAGQGVSVYTPLGGGVLAIPSHVQSLQQYPSAHPGYFYAMPNAISSRKLPVATQSRYVEPDSPFSTERSDSDLTYEAHLDLLVKSTSKYETSEKNVSHSPELNKYDISPDPISDQNRQLKNENDEIKKKRRTF</sequence>
<dbReference type="Proteomes" id="UP001634394">
    <property type="component" value="Unassembled WGS sequence"/>
</dbReference>
<feature type="compositionally biased region" description="Basic and acidic residues" evidence="1">
    <location>
        <begin position="285"/>
        <end position="295"/>
    </location>
</feature>
<comment type="caution">
    <text evidence="3">The sequence shown here is derived from an EMBL/GenBank/DDBJ whole genome shotgun (WGS) entry which is preliminary data.</text>
</comment>
<organism evidence="3 4">
    <name type="scientific">Sinanodonta woodiana</name>
    <name type="common">Chinese pond mussel</name>
    <name type="synonym">Anodonta woodiana</name>
    <dbReference type="NCBI Taxonomy" id="1069815"/>
    <lineage>
        <taxon>Eukaryota</taxon>
        <taxon>Metazoa</taxon>
        <taxon>Spiralia</taxon>
        <taxon>Lophotrochozoa</taxon>
        <taxon>Mollusca</taxon>
        <taxon>Bivalvia</taxon>
        <taxon>Autobranchia</taxon>
        <taxon>Heteroconchia</taxon>
        <taxon>Palaeoheterodonta</taxon>
        <taxon>Unionida</taxon>
        <taxon>Unionoidea</taxon>
        <taxon>Unionidae</taxon>
        <taxon>Unioninae</taxon>
        <taxon>Sinanodonta</taxon>
    </lineage>
</organism>
<evidence type="ECO:0000313" key="3">
    <source>
        <dbReference type="EMBL" id="KAL3853159.1"/>
    </source>
</evidence>
<protein>
    <recommendedName>
        <fullName evidence="2">BZIP domain-containing protein</fullName>
    </recommendedName>
</protein>
<dbReference type="InterPro" id="IPR046347">
    <property type="entry name" value="bZIP_sf"/>
</dbReference>
<accession>A0ABD3UUK7</accession>
<dbReference type="Gene3D" id="1.20.5.170">
    <property type="match status" value="1"/>
</dbReference>
<proteinExistence type="predicted"/>
<feature type="region of interest" description="Disordered" evidence="1">
    <location>
        <begin position="256"/>
        <end position="301"/>
    </location>
</feature>
<dbReference type="Pfam" id="PF07716">
    <property type="entry name" value="bZIP_2"/>
    <property type="match status" value="1"/>
</dbReference>
<feature type="region of interest" description="Disordered" evidence="1">
    <location>
        <begin position="1"/>
        <end position="34"/>
    </location>
</feature>
<dbReference type="EMBL" id="JBJQND010000015">
    <property type="protein sequence ID" value="KAL3853159.1"/>
    <property type="molecule type" value="Genomic_DNA"/>
</dbReference>
<dbReference type="SUPFAM" id="SSF57959">
    <property type="entry name" value="Leucine zipper domain"/>
    <property type="match status" value="1"/>
</dbReference>
<evidence type="ECO:0000259" key="2">
    <source>
        <dbReference type="Pfam" id="PF07716"/>
    </source>
</evidence>
<feature type="compositionally biased region" description="Basic and acidic residues" evidence="1">
    <location>
        <begin position="258"/>
        <end position="272"/>
    </location>
</feature>
<keyword evidence="4" id="KW-1185">Reference proteome</keyword>
<dbReference type="InterPro" id="IPR004827">
    <property type="entry name" value="bZIP"/>
</dbReference>
<name>A0ABD3UUK7_SINWO</name>
<feature type="domain" description="BZIP" evidence="2">
    <location>
        <begin position="44"/>
        <end position="93"/>
    </location>
</feature>
<gene>
    <name evidence="3" type="ORF">ACJMK2_016725</name>
</gene>
<evidence type="ECO:0000313" key="4">
    <source>
        <dbReference type="Proteomes" id="UP001634394"/>
    </source>
</evidence>
<evidence type="ECO:0000256" key="1">
    <source>
        <dbReference type="SAM" id="MobiDB-lite"/>
    </source>
</evidence>